<dbReference type="Proteomes" id="UP000824681">
    <property type="component" value="Chromosome"/>
</dbReference>
<name>A0ABX8TVW3_9ACTN</name>
<dbReference type="RefSeq" id="WP_020545755.1">
    <property type="nucleotide sequence ID" value="NZ_CP068985.1"/>
</dbReference>
<dbReference type="InterPro" id="IPR026334">
    <property type="entry name" value="FxSxx-COOH"/>
</dbReference>
<evidence type="ECO:0000313" key="2">
    <source>
        <dbReference type="Proteomes" id="UP000824681"/>
    </source>
</evidence>
<sequence>MRDRHQKQGVLIDVSALSLADIQSVDSAALRAAMRSCLHETEDVAAFDNSLARENPVPQLS</sequence>
<reference evidence="1 2" key="1">
    <citation type="journal article" date="2021" name="ACS Chem. Biol.">
        <title>Genomic-Led Discovery of a Novel Glycopeptide Antibiotic by Nonomuraea coxensis DSM 45129.</title>
        <authorList>
            <person name="Yushchuk O."/>
            <person name="Vior N.M."/>
            <person name="Andreo-Vidal A."/>
            <person name="Berini F."/>
            <person name="Ruckert C."/>
            <person name="Busche T."/>
            <person name="Binda E."/>
            <person name="Kalinowski J."/>
            <person name="Truman A.W."/>
            <person name="Marinelli F."/>
        </authorList>
    </citation>
    <scope>NUCLEOTIDE SEQUENCE [LARGE SCALE GENOMIC DNA]</scope>
    <source>
        <strain evidence="1 2">DSM 45129</strain>
    </source>
</reference>
<evidence type="ECO:0008006" key="3">
    <source>
        <dbReference type="Google" id="ProtNLM"/>
    </source>
</evidence>
<protein>
    <recommendedName>
        <fullName evidence="3">FXSXX-COOH protein</fullName>
    </recommendedName>
</protein>
<dbReference type="NCBIfam" id="TIGR04268">
    <property type="entry name" value="FxSxx-COOH"/>
    <property type="match status" value="1"/>
</dbReference>
<proteinExistence type="predicted"/>
<gene>
    <name evidence="1" type="ORF">Nocox_10010</name>
</gene>
<evidence type="ECO:0000313" key="1">
    <source>
        <dbReference type="EMBL" id="QYC39622.1"/>
    </source>
</evidence>
<accession>A0ABX8TVW3</accession>
<keyword evidence="2" id="KW-1185">Reference proteome</keyword>
<dbReference type="EMBL" id="CP068985">
    <property type="protein sequence ID" value="QYC39622.1"/>
    <property type="molecule type" value="Genomic_DNA"/>
</dbReference>
<organism evidence="1 2">
    <name type="scientific">Nonomuraea coxensis DSM 45129</name>
    <dbReference type="NCBI Taxonomy" id="1122611"/>
    <lineage>
        <taxon>Bacteria</taxon>
        <taxon>Bacillati</taxon>
        <taxon>Actinomycetota</taxon>
        <taxon>Actinomycetes</taxon>
        <taxon>Streptosporangiales</taxon>
        <taxon>Streptosporangiaceae</taxon>
        <taxon>Nonomuraea</taxon>
    </lineage>
</organism>